<dbReference type="SUPFAM" id="SSF88946">
    <property type="entry name" value="Sigma2 domain of RNA polymerase sigma factors"/>
    <property type="match status" value="1"/>
</dbReference>
<dbReference type="NCBIfam" id="TIGR02937">
    <property type="entry name" value="sigma70-ECF"/>
    <property type="match status" value="1"/>
</dbReference>
<comment type="caution">
    <text evidence="6">The sequence shown here is derived from an EMBL/GenBank/DDBJ whole genome shotgun (WGS) entry which is preliminary data.</text>
</comment>
<evidence type="ECO:0000259" key="4">
    <source>
        <dbReference type="Pfam" id="PF04542"/>
    </source>
</evidence>
<dbReference type="RefSeq" id="WP_320689025.1">
    <property type="nucleotide sequence ID" value="NZ_JAXBLV010000222.1"/>
</dbReference>
<dbReference type="PROSITE" id="PS50082">
    <property type="entry name" value="WD_REPEATS_2"/>
    <property type="match status" value="2"/>
</dbReference>
<sequence>MAASVPEGIIHRIRELALPLRSESQTDAELLCAFALNRDEGAFAALVLRYRQAVWDTCRHALGNDADAEDAFQAVFIALARDARKVNAGTIEGWLRTVAARASTNVRVAARRRTNAHQRLCDRAAPAQASGPPDDELHAILRQEVAELPERIRVALSLYYLEGKTQAEVGRILGLTDRAVAARIRRGLDALRERLAQRGAIVSVASLVAALGWLATGAAEAAVPTWLTATATATALAAADGQPATGPAAQLAAGLTGAGEYPRLKLYGLVLAVCGLGAVGGAVVLADRPLQTAPPKSPPAELALLAEPSRLDRLGDELPVGAVARIGTHRFRVVRSSGTGDVTFVTNGNTLASVHGESAVTLWDSVTGKSTATFDGPAGARWVSADPSGRRLAVAGAAEVWVWELGAGSPRFLWKWTAAHTPPQASITALAFSPDGSVVAVGDREGKRTRLLRSDTGGEVASLTGQPLALTAAGGSYLAVIGGSHPAAWGDRVTFWDATRGRTARVVAAPAGELFVDVAQSRAGHAALRTATGEVRVIEITTGKELGRWSTQSGARRGLAFLADGSEVIEVTQGQFRFRNPVTGTESRPDVSVPALVLYTMNLNLDVSKQLSPDGKHLATGTYGEVTIWDVASGRPAGPDGQVQGAIRALTFSPDGRAMLTFADRAAEVRVWDAVTGTPGQAMSPSAGDVFAGVGWGPDTCPLSLVRPPLPPAPGGLLRSDPHTGAAVQQLPLPDGQQWVPGPTGRVGPFAVTPSGLRVAVASGTTIDVLEPGGKSVRRMTARAAVAGLVLSADGRTLAAVTHFWNPRPPGSGPQPPRVSVEVWDVTTGRLHPAPASHETWDLFRSLPALSSDGRWMAAVTWDRTITLTEVRTGRTGQQFETSGRPQTLAFSPDGRQLAAGSTNGTVSLWDLAAGRVVRRFSGHRGEVNTLSFAPDGYRLGSGSSDGTALIWDTTNVRATGVPLQTGRALRDAVLGADIAASHRASLALADRPEEAVRLLTPDLVPEPEPDAARVSRWVDELGSENVEVRERAETALERAGEVAEPALRERLAADPPVGVRSQVERLLSRLESLGPPARTAAGRAVAVLERAGTPAARKALEDAAGRAGPELKLEIEAALTRMPEGSSGR</sequence>
<dbReference type="SMART" id="SM00320">
    <property type="entry name" value="WD40"/>
    <property type="match status" value="7"/>
</dbReference>
<dbReference type="PANTHER" id="PTHR19879">
    <property type="entry name" value="TRANSCRIPTION INITIATION FACTOR TFIID"/>
    <property type="match status" value="1"/>
</dbReference>
<feature type="repeat" description="WD" evidence="3">
    <location>
        <begin position="921"/>
        <end position="962"/>
    </location>
</feature>
<proteinExistence type="predicted"/>
<dbReference type="InterPro" id="IPR013325">
    <property type="entry name" value="RNA_pol_sigma_r2"/>
</dbReference>
<feature type="domain" description="RNA polymerase sigma factor 70 region 4 type 2" evidence="5">
    <location>
        <begin position="140"/>
        <end position="191"/>
    </location>
</feature>
<dbReference type="InterPro" id="IPR019775">
    <property type="entry name" value="WD40_repeat_CS"/>
</dbReference>
<evidence type="ECO:0000313" key="7">
    <source>
        <dbReference type="Proteomes" id="UP001272242"/>
    </source>
</evidence>
<dbReference type="PANTHER" id="PTHR19879:SF9">
    <property type="entry name" value="TRANSCRIPTION INITIATION FACTOR TFIID SUBUNIT 5"/>
    <property type="match status" value="1"/>
</dbReference>
<dbReference type="SUPFAM" id="SSF50969">
    <property type="entry name" value="YVTN repeat-like/Quinoprotein amine dehydrogenase"/>
    <property type="match status" value="1"/>
</dbReference>
<dbReference type="InterPro" id="IPR014284">
    <property type="entry name" value="RNA_pol_sigma-70_dom"/>
</dbReference>
<evidence type="ECO:0000256" key="3">
    <source>
        <dbReference type="PROSITE-ProRule" id="PRU00221"/>
    </source>
</evidence>
<dbReference type="Gene3D" id="1.10.10.10">
    <property type="entry name" value="Winged helix-like DNA-binding domain superfamily/Winged helix DNA-binding domain"/>
    <property type="match status" value="1"/>
</dbReference>
<dbReference type="CDD" id="cd06171">
    <property type="entry name" value="Sigma70_r4"/>
    <property type="match status" value="1"/>
</dbReference>
<evidence type="ECO:0000256" key="1">
    <source>
        <dbReference type="ARBA" id="ARBA00022574"/>
    </source>
</evidence>
<dbReference type="Gene3D" id="1.10.1740.10">
    <property type="match status" value="1"/>
</dbReference>
<accession>A0ABU5F8M2</accession>
<name>A0ABU5F8M2_9BACT</name>
<dbReference type="SUPFAM" id="SSF88659">
    <property type="entry name" value="Sigma3 and sigma4 domains of RNA polymerase sigma factors"/>
    <property type="match status" value="1"/>
</dbReference>
<evidence type="ECO:0000259" key="5">
    <source>
        <dbReference type="Pfam" id="PF08281"/>
    </source>
</evidence>
<keyword evidence="2" id="KW-0677">Repeat</keyword>
<evidence type="ECO:0000313" key="6">
    <source>
        <dbReference type="EMBL" id="MDY3562738.1"/>
    </source>
</evidence>
<dbReference type="InterPro" id="IPR013249">
    <property type="entry name" value="RNA_pol_sigma70_r4_t2"/>
</dbReference>
<dbReference type="Proteomes" id="UP001272242">
    <property type="component" value="Unassembled WGS sequence"/>
</dbReference>
<dbReference type="InterPro" id="IPR011044">
    <property type="entry name" value="Quino_amine_DH_bsu"/>
</dbReference>
<dbReference type="InterPro" id="IPR007627">
    <property type="entry name" value="RNA_pol_sigma70_r2"/>
</dbReference>
<dbReference type="EMBL" id="JAXBLV010000222">
    <property type="protein sequence ID" value="MDY3562738.1"/>
    <property type="molecule type" value="Genomic_DNA"/>
</dbReference>
<dbReference type="SUPFAM" id="SSF50998">
    <property type="entry name" value="Quinoprotein alcohol dehydrogenase-like"/>
    <property type="match status" value="1"/>
</dbReference>
<evidence type="ECO:0000256" key="2">
    <source>
        <dbReference type="ARBA" id="ARBA00022737"/>
    </source>
</evidence>
<dbReference type="InterPro" id="IPR001680">
    <property type="entry name" value="WD40_rpt"/>
</dbReference>
<organism evidence="6 7">
    <name type="scientific">Gemmata algarum</name>
    <dbReference type="NCBI Taxonomy" id="2975278"/>
    <lineage>
        <taxon>Bacteria</taxon>
        <taxon>Pseudomonadati</taxon>
        <taxon>Planctomycetota</taxon>
        <taxon>Planctomycetia</taxon>
        <taxon>Gemmatales</taxon>
        <taxon>Gemmataceae</taxon>
        <taxon>Gemmata</taxon>
    </lineage>
</organism>
<protein>
    <submittedName>
        <fullName evidence="6">Sigma-70 family RNA polymerase sigma factor</fullName>
    </submittedName>
</protein>
<dbReference type="InterPro" id="IPR011047">
    <property type="entry name" value="Quinoprotein_ADH-like_sf"/>
</dbReference>
<dbReference type="Pfam" id="PF04542">
    <property type="entry name" value="Sigma70_r2"/>
    <property type="match status" value="1"/>
</dbReference>
<dbReference type="InterPro" id="IPR013324">
    <property type="entry name" value="RNA_pol_sigma_r3/r4-like"/>
</dbReference>
<dbReference type="InterPro" id="IPR015943">
    <property type="entry name" value="WD40/YVTN_repeat-like_dom_sf"/>
</dbReference>
<feature type="domain" description="RNA polymerase sigma-70 region 2" evidence="4">
    <location>
        <begin position="46"/>
        <end position="107"/>
    </location>
</feature>
<dbReference type="PROSITE" id="PS50294">
    <property type="entry name" value="WD_REPEATS_REGION"/>
    <property type="match status" value="1"/>
</dbReference>
<keyword evidence="7" id="KW-1185">Reference proteome</keyword>
<dbReference type="Pfam" id="PF00400">
    <property type="entry name" value="WD40"/>
    <property type="match status" value="3"/>
</dbReference>
<dbReference type="Gene3D" id="2.130.10.10">
    <property type="entry name" value="YVTN repeat-like/Quinoprotein amine dehydrogenase"/>
    <property type="match status" value="4"/>
</dbReference>
<reference evidence="7" key="1">
    <citation type="journal article" date="2023" name="Mar. Drugs">
        <title>Gemmata algarum, a Novel Planctomycete Isolated from an Algal Mat, Displays Antimicrobial Activity.</title>
        <authorList>
            <person name="Kumar G."/>
            <person name="Kallscheuer N."/>
            <person name="Kashif M."/>
            <person name="Ahamad S."/>
            <person name="Jagadeeshwari U."/>
            <person name="Pannikurungottu S."/>
            <person name="Haufschild T."/>
            <person name="Kabuu M."/>
            <person name="Sasikala C."/>
            <person name="Jogler C."/>
            <person name="Ramana C."/>
        </authorList>
    </citation>
    <scope>NUCLEOTIDE SEQUENCE [LARGE SCALE GENOMIC DNA]</scope>
    <source>
        <strain evidence="7">JC673</strain>
    </source>
</reference>
<feature type="repeat" description="WD" evidence="3">
    <location>
        <begin position="888"/>
        <end position="920"/>
    </location>
</feature>
<dbReference type="PROSITE" id="PS00678">
    <property type="entry name" value="WD_REPEATS_1"/>
    <property type="match status" value="1"/>
</dbReference>
<dbReference type="Pfam" id="PF08281">
    <property type="entry name" value="Sigma70_r4_2"/>
    <property type="match status" value="1"/>
</dbReference>
<keyword evidence="1 3" id="KW-0853">WD repeat</keyword>
<gene>
    <name evidence="6" type="ORF">R5W23_004216</name>
</gene>
<dbReference type="InterPro" id="IPR036388">
    <property type="entry name" value="WH-like_DNA-bd_sf"/>
</dbReference>